<accession>A0ABT8SYP5</accession>
<evidence type="ECO:0000256" key="1">
    <source>
        <dbReference type="ARBA" id="ARBA00001974"/>
    </source>
</evidence>
<keyword evidence="3" id="KW-0274">FAD</keyword>
<comment type="cofactor">
    <cofactor evidence="1">
        <name>FAD</name>
        <dbReference type="ChEBI" id="CHEBI:57692"/>
    </cofactor>
</comment>
<reference evidence="7" key="1">
    <citation type="journal article" date="2015" name="Int. J. Syst. Evol. Microbiol.">
        <title>Rhizobium oryzicola sp. nov., potential plant-growth-promoting endophytic bacteria isolated from rice roots.</title>
        <authorList>
            <person name="Zhang X.X."/>
            <person name="Gao J.S."/>
            <person name="Cao Y.H."/>
            <person name="Sheirdil R.A."/>
            <person name="Wang X.C."/>
            <person name="Zhang L."/>
        </authorList>
    </citation>
    <scope>NUCLEOTIDE SEQUENCE</scope>
    <source>
        <strain evidence="7">05753</strain>
    </source>
</reference>
<dbReference type="InterPro" id="IPR036188">
    <property type="entry name" value="FAD/NAD-bd_sf"/>
</dbReference>
<feature type="domain" description="Reductase C-terminal" evidence="6">
    <location>
        <begin position="317"/>
        <end position="396"/>
    </location>
</feature>
<keyword evidence="4" id="KW-0560">Oxidoreductase</keyword>
<dbReference type="Gene3D" id="3.30.390.30">
    <property type="match status" value="1"/>
</dbReference>
<protein>
    <submittedName>
        <fullName evidence="7">FAD-dependent oxidoreductase</fullName>
    </submittedName>
</protein>
<dbReference type="PRINTS" id="PR00368">
    <property type="entry name" value="FADPNR"/>
</dbReference>
<dbReference type="SUPFAM" id="SSF51905">
    <property type="entry name" value="FAD/NAD(P)-binding domain"/>
    <property type="match status" value="1"/>
</dbReference>
<dbReference type="InterPro" id="IPR023753">
    <property type="entry name" value="FAD/NAD-binding_dom"/>
</dbReference>
<evidence type="ECO:0000259" key="5">
    <source>
        <dbReference type="Pfam" id="PF07992"/>
    </source>
</evidence>
<evidence type="ECO:0000256" key="3">
    <source>
        <dbReference type="ARBA" id="ARBA00022827"/>
    </source>
</evidence>
<proteinExistence type="predicted"/>
<evidence type="ECO:0000256" key="4">
    <source>
        <dbReference type="ARBA" id="ARBA00023002"/>
    </source>
</evidence>
<dbReference type="Proteomes" id="UP001169006">
    <property type="component" value="Unassembled WGS sequence"/>
</dbReference>
<dbReference type="PANTHER" id="PTHR43557">
    <property type="entry name" value="APOPTOSIS-INDUCING FACTOR 1"/>
    <property type="match status" value="1"/>
</dbReference>
<dbReference type="Gene3D" id="3.50.50.60">
    <property type="entry name" value="FAD/NAD(P)-binding domain"/>
    <property type="match status" value="2"/>
</dbReference>
<dbReference type="RefSeq" id="WP_302077669.1">
    <property type="nucleotide sequence ID" value="NZ_JAUKWQ010000004.1"/>
</dbReference>
<name>A0ABT8SYP5_9HYPH</name>
<evidence type="ECO:0000313" key="8">
    <source>
        <dbReference type="Proteomes" id="UP001169006"/>
    </source>
</evidence>
<dbReference type="PANTHER" id="PTHR43557:SF2">
    <property type="entry name" value="RIESKE DOMAIN-CONTAINING PROTEIN-RELATED"/>
    <property type="match status" value="1"/>
</dbReference>
<organism evidence="7 8">
    <name type="scientific">Rhizobium oryzicola</name>
    <dbReference type="NCBI Taxonomy" id="1232668"/>
    <lineage>
        <taxon>Bacteria</taxon>
        <taxon>Pseudomonadati</taxon>
        <taxon>Pseudomonadota</taxon>
        <taxon>Alphaproteobacteria</taxon>
        <taxon>Hyphomicrobiales</taxon>
        <taxon>Rhizobiaceae</taxon>
        <taxon>Rhizobium/Agrobacterium group</taxon>
        <taxon>Rhizobium</taxon>
    </lineage>
</organism>
<evidence type="ECO:0000256" key="2">
    <source>
        <dbReference type="ARBA" id="ARBA00022630"/>
    </source>
</evidence>
<evidence type="ECO:0000259" key="6">
    <source>
        <dbReference type="Pfam" id="PF14759"/>
    </source>
</evidence>
<evidence type="ECO:0000313" key="7">
    <source>
        <dbReference type="EMBL" id="MDO1583481.1"/>
    </source>
</evidence>
<dbReference type="SUPFAM" id="SSF55424">
    <property type="entry name" value="FAD/NAD-linked reductases, dimerisation (C-terminal) domain"/>
    <property type="match status" value="1"/>
</dbReference>
<keyword evidence="8" id="KW-1185">Reference proteome</keyword>
<keyword evidence="2" id="KW-0285">Flavoprotein</keyword>
<sequence length="401" mass="43149">MSGVVIIGAGHGGSQLAISLRDEGYDGAITLIDAEGELPYHKPPLSKTFLKQSDARPMPLRPASAYDDREIERIAGRASHVDIVGRKVALESGQRLSYEHMVLATGSRNRSFAAWPKASNVFSLRSLADAYALRAAMMETRRVVIVGGGFIGLELAASLRSTGRDVVVLEAADRVLKRVAAAEISAAVEAVLEEMNVEILSNTQIINVDCREGRVIGIETNRGRVTSDLVVVGIGADAEVRLAHSPSLATDNGILVDPALRTTSPGVWAIGDVANVMSRENGTRLRIESVQNATDQARHVARCIATSRVEPYQSIPWFWSDIGPAKLQIAGLSSGSTERIVRDEPGRLAVYHLRGADLVAVETINNPAEHVLARRLLAASAKPTAEQIRQGPQVLRMLIDI</sequence>
<comment type="caution">
    <text evidence="7">The sequence shown here is derived from an EMBL/GenBank/DDBJ whole genome shotgun (WGS) entry which is preliminary data.</text>
</comment>
<gene>
    <name evidence="7" type="ORF">Q2T52_15440</name>
</gene>
<dbReference type="InterPro" id="IPR028202">
    <property type="entry name" value="Reductase_C"/>
</dbReference>
<dbReference type="EMBL" id="JAUKWQ010000004">
    <property type="protein sequence ID" value="MDO1583481.1"/>
    <property type="molecule type" value="Genomic_DNA"/>
</dbReference>
<dbReference type="InterPro" id="IPR050446">
    <property type="entry name" value="FAD-oxidoreductase/Apoptosis"/>
</dbReference>
<dbReference type="PRINTS" id="PR00411">
    <property type="entry name" value="PNDRDTASEI"/>
</dbReference>
<dbReference type="InterPro" id="IPR016156">
    <property type="entry name" value="FAD/NAD-linked_Rdtase_dimer_sf"/>
</dbReference>
<feature type="domain" description="FAD/NAD(P)-binding" evidence="5">
    <location>
        <begin position="4"/>
        <end position="297"/>
    </location>
</feature>
<reference evidence="7" key="2">
    <citation type="submission" date="2023-07" db="EMBL/GenBank/DDBJ databases">
        <authorList>
            <person name="Sun H."/>
        </authorList>
    </citation>
    <scope>NUCLEOTIDE SEQUENCE</scope>
    <source>
        <strain evidence="7">05753</strain>
    </source>
</reference>
<dbReference type="Pfam" id="PF14759">
    <property type="entry name" value="Reductase_C"/>
    <property type="match status" value="1"/>
</dbReference>
<dbReference type="Pfam" id="PF07992">
    <property type="entry name" value="Pyr_redox_2"/>
    <property type="match status" value="1"/>
</dbReference>